<dbReference type="InterPro" id="IPR027417">
    <property type="entry name" value="P-loop_NTPase"/>
</dbReference>
<proteinExistence type="predicted"/>
<dbReference type="EMBL" id="BK016039">
    <property type="protein sequence ID" value="DAF90866.1"/>
    <property type="molecule type" value="Genomic_DNA"/>
</dbReference>
<reference evidence="1" key="1">
    <citation type="journal article" date="2021" name="Proc. Natl. Acad. Sci. U.S.A.">
        <title>A Catalog of Tens of Thousands of Viruses from Human Metagenomes Reveals Hidden Associations with Chronic Diseases.</title>
        <authorList>
            <person name="Tisza M.J."/>
            <person name="Buck C.B."/>
        </authorList>
    </citation>
    <scope>NUCLEOTIDE SEQUENCE</scope>
    <source>
        <strain evidence="1">CtnMR5</strain>
    </source>
</reference>
<organism evidence="1">
    <name type="scientific">Siphoviridae sp. ctnMR5</name>
    <dbReference type="NCBI Taxonomy" id="2825658"/>
    <lineage>
        <taxon>Viruses</taxon>
        <taxon>Duplodnaviria</taxon>
        <taxon>Heunggongvirae</taxon>
        <taxon>Uroviricota</taxon>
        <taxon>Caudoviricetes</taxon>
    </lineage>
</organism>
<evidence type="ECO:0000313" key="1">
    <source>
        <dbReference type="EMBL" id="DAF90866.1"/>
    </source>
</evidence>
<dbReference type="Gene3D" id="3.40.50.300">
    <property type="entry name" value="P-loop containing nucleotide triphosphate hydrolases"/>
    <property type="match status" value="1"/>
</dbReference>
<name>A0A8S5U8Y2_9CAUD</name>
<protein>
    <submittedName>
        <fullName evidence="1">Large terminase</fullName>
    </submittedName>
</protein>
<sequence>MPGYFSGQGKTWSKKQGRWINTKKEQEFDYDNIDKKSWALLISFFRFYPDYLLDILRSPNSPYKLELPQRIMLRIQARYQTSYITGARGITKTFVVMAGKEIEGILYPGERVRYYAPSQKQSALLASQAFATMENCYPLLASLWNKNNDRDAMFKITTNNGSEFSMYAPRGDNFSSIVGEEMAQEGEDGFDFNTFEEDVKKGHRLIRQVNGQKDRTKVQLKQAFISNAASRQNKAFTVYRATALKEMLYGDKYAGYCMDISWVSALLCNLRDIEYYKKEKATTSREVWLREMEVRYTGLGDNPMLSEEILSRSRVLKTAETAHCGDAKVIYIVSHDVSYEEGQKNALCADVVWKLSKFTTASKRDKFRKQAVWVDSYRPPHTEAMQAQKIKDLWLKFCMNGGQPTYIVVDARAVGKTVVQELMKPTGDGTEPLCCYKHCAYTEIEQPNALPIIYPLKATRSGGTDDEGVMIRYLQKEWEQGNIEILIPNVLDGIEFYKQKQGIKDNFEDGKIAVPYRQTNGWVEEIQNLEIKPSGSSVKEERKHKSIQRDRHSAAKYGLRLASLLEDELVKENYKATSSWANVLKEAANGGVINQSIGAVQNTRANLLALRRR</sequence>
<accession>A0A8S5U8Y2</accession>